<dbReference type="EMBL" id="BMTL01000030">
    <property type="protein sequence ID" value="GGS13740.1"/>
    <property type="molecule type" value="Genomic_DNA"/>
</dbReference>
<keyword evidence="3" id="KW-1185">Reference proteome</keyword>
<accession>A0A918G262</accession>
<reference evidence="2" key="2">
    <citation type="submission" date="2020-09" db="EMBL/GenBank/DDBJ databases">
        <authorList>
            <person name="Sun Q."/>
            <person name="Ohkuma M."/>
        </authorList>
    </citation>
    <scope>NUCLEOTIDE SEQUENCE</scope>
    <source>
        <strain evidence="2">JCM 4386</strain>
    </source>
</reference>
<reference evidence="2" key="1">
    <citation type="journal article" date="2014" name="Int. J. Syst. Evol. Microbiol.">
        <title>Complete genome sequence of Corynebacterium casei LMG S-19264T (=DSM 44701T), isolated from a smear-ripened cheese.</title>
        <authorList>
            <consortium name="US DOE Joint Genome Institute (JGI-PGF)"/>
            <person name="Walter F."/>
            <person name="Albersmeier A."/>
            <person name="Kalinowski J."/>
            <person name="Ruckert C."/>
        </authorList>
    </citation>
    <scope>NUCLEOTIDE SEQUENCE</scope>
    <source>
        <strain evidence="2">JCM 4386</strain>
    </source>
</reference>
<evidence type="ECO:0000313" key="3">
    <source>
        <dbReference type="Proteomes" id="UP000606194"/>
    </source>
</evidence>
<proteinExistence type="predicted"/>
<dbReference type="Proteomes" id="UP000606194">
    <property type="component" value="Unassembled WGS sequence"/>
</dbReference>
<feature type="region of interest" description="Disordered" evidence="1">
    <location>
        <begin position="36"/>
        <end position="59"/>
    </location>
</feature>
<name>A0A918G262_9ACTN</name>
<evidence type="ECO:0000313" key="2">
    <source>
        <dbReference type="EMBL" id="GGS13740.1"/>
    </source>
</evidence>
<organism evidence="2 3">
    <name type="scientific">Streptomyces humidus</name>
    <dbReference type="NCBI Taxonomy" id="52259"/>
    <lineage>
        <taxon>Bacteria</taxon>
        <taxon>Bacillati</taxon>
        <taxon>Actinomycetota</taxon>
        <taxon>Actinomycetes</taxon>
        <taxon>Kitasatosporales</taxon>
        <taxon>Streptomycetaceae</taxon>
        <taxon>Streptomyces</taxon>
    </lineage>
</organism>
<evidence type="ECO:0000256" key="1">
    <source>
        <dbReference type="SAM" id="MobiDB-lite"/>
    </source>
</evidence>
<sequence length="59" mass="6230">MSAVSTNDDPASRARFTALSDSSPRCRDPLYAQLIGMHPRPTAPTSSAPAPIVLRSTCS</sequence>
<gene>
    <name evidence="2" type="ORF">GCM10010269_61260</name>
</gene>
<protein>
    <submittedName>
        <fullName evidence="2">Uncharacterized protein</fullName>
    </submittedName>
</protein>
<comment type="caution">
    <text evidence="2">The sequence shown here is derived from an EMBL/GenBank/DDBJ whole genome shotgun (WGS) entry which is preliminary data.</text>
</comment>
<feature type="region of interest" description="Disordered" evidence="1">
    <location>
        <begin position="1"/>
        <end position="23"/>
    </location>
</feature>
<dbReference type="AlphaFoldDB" id="A0A918G262"/>